<name>A0A0S8FTA4_UNCW3</name>
<keyword evidence="3 11" id="KW-0963">Cytoplasm</keyword>
<comment type="similarity">
    <text evidence="11">Belongs to the class-I aminoacyl-tRNA synthetase family. ValS type 1 subfamily.</text>
</comment>
<dbReference type="GO" id="GO:0004832">
    <property type="term" value="F:valine-tRNA ligase activity"/>
    <property type="evidence" value="ECO:0007669"/>
    <property type="project" value="UniProtKB-UniRule"/>
</dbReference>
<dbReference type="SUPFAM" id="SSF50677">
    <property type="entry name" value="ValRS/IleRS/LeuRS editing domain"/>
    <property type="match status" value="1"/>
</dbReference>
<dbReference type="EMBL" id="LJUJ01000007">
    <property type="protein sequence ID" value="KPK63951.1"/>
    <property type="molecule type" value="Genomic_DNA"/>
</dbReference>
<dbReference type="GO" id="GO:0005524">
    <property type="term" value="F:ATP binding"/>
    <property type="evidence" value="ECO:0007669"/>
    <property type="project" value="UniProtKB-UniRule"/>
</dbReference>
<reference evidence="15 16" key="1">
    <citation type="journal article" date="2015" name="Microbiome">
        <title>Genomic resolution of linkages in carbon, nitrogen, and sulfur cycling among widespread estuary sediment bacteria.</title>
        <authorList>
            <person name="Baker B.J."/>
            <person name="Lazar C.S."/>
            <person name="Teske A.P."/>
            <person name="Dick G.J."/>
        </authorList>
    </citation>
    <scope>NUCLEOTIDE SEQUENCE [LARGE SCALE GENOMIC DNA]</scope>
    <source>
        <strain evidence="15">SM23_42</strain>
    </source>
</reference>
<evidence type="ECO:0000256" key="5">
    <source>
        <dbReference type="ARBA" id="ARBA00022741"/>
    </source>
</evidence>
<evidence type="ECO:0000256" key="1">
    <source>
        <dbReference type="ARBA" id="ARBA00004496"/>
    </source>
</evidence>
<comment type="subunit">
    <text evidence="2 11">Monomer.</text>
</comment>
<gene>
    <name evidence="11" type="primary">valS</name>
    <name evidence="15" type="ORF">AMJ83_04570</name>
</gene>
<keyword evidence="5 11" id="KW-0547">Nucleotide-binding</keyword>
<dbReference type="PRINTS" id="PR00986">
    <property type="entry name" value="TRNASYNTHVAL"/>
</dbReference>
<keyword evidence="4 11" id="KW-0436">Ligase</keyword>
<dbReference type="InterPro" id="IPR002303">
    <property type="entry name" value="Valyl-tRNA_ligase"/>
</dbReference>
<organism evidence="15 16">
    <name type="scientific">candidate division WOR_3 bacterium SM23_42</name>
    <dbReference type="NCBI Taxonomy" id="1703779"/>
    <lineage>
        <taxon>Bacteria</taxon>
        <taxon>Bacteria division WOR-3</taxon>
    </lineage>
</organism>
<evidence type="ECO:0000313" key="16">
    <source>
        <dbReference type="Proteomes" id="UP000051373"/>
    </source>
</evidence>
<dbReference type="GO" id="GO:0005829">
    <property type="term" value="C:cytosol"/>
    <property type="evidence" value="ECO:0007669"/>
    <property type="project" value="TreeGrafter"/>
</dbReference>
<evidence type="ECO:0000313" key="15">
    <source>
        <dbReference type="EMBL" id="KPK63951.1"/>
    </source>
</evidence>
<keyword evidence="7 11" id="KW-0648">Protein biosynthesis</keyword>
<dbReference type="Pfam" id="PF10458">
    <property type="entry name" value="Val_tRNA-synt_C"/>
    <property type="match status" value="1"/>
</dbReference>
<dbReference type="AlphaFoldDB" id="A0A0S8FTA4"/>
<comment type="caution">
    <text evidence="15">The sequence shown here is derived from an EMBL/GenBank/DDBJ whole genome shotgun (WGS) entry which is preliminary data.</text>
</comment>
<dbReference type="FunFam" id="3.40.50.620:FF:000078">
    <property type="entry name" value="Valine--tRNA ligase, mitochondrial"/>
    <property type="match status" value="1"/>
</dbReference>
<dbReference type="Pfam" id="PF08264">
    <property type="entry name" value="Anticodon_1"/>
    <property type="match status" value="1"/>
</dbReference>
<feature type="binding site" evidence="11">
    <location>
        <position position="536"/>
    </location>
    <ligand>
        <name>ATP</name>
        <dbReference type="ChEBI" id="CHEBI:30616"/>
    </ligand>
</feature>
<keyword evidence="9 11" id="KW-0030">Aminoacyl-tRNA synthetase</keyword>
<evidence type="ECO:0000256" key="10">
    <source>
        <dbReference type="ARBA" id="ARBA00047552"/>
    </source>
</evidence>
<evidence type="ECO:0000256" key="7">
    <source>
        <dbReference type="ARBA" id="ARBA00022917"/>
    </source>
</evidence>
<keyword evidence="6 11" id="KW-0067">ATP-binding</keyword>
<dbReference type="Proteomes" id="UP000051373">
    <property type="component" value="Unassembled WGS sequence"/>
</dbReference>
<dbReference type="FunFam" id="3.40.50.620:FF:000032">
    <property type="entry name" value="Valine--tRNA ligase"/>
    <property type="match status" value="1"/>
</dbReference>
<evidence type="ECO:0000256" key="11">
    <source>
        <dbReference type="HAMAP-Rule" id="MF_02004"/>
    </source>
</evidence>
<dbReference type="PROSITE" id="PS00178">
    <property type="entry name" value="AA_TRNA_LIGASE_I"/>
    <property type="match status" value="1"/>
</dbReference>
<comment type="domain">
    <text evidence="11">ValRS has two distinct active sites: one for aminoacylation and one for editing. The misactivated threonine is translocated from the active site to the editing site.</text>
</comment>
<evidence type="ECO:0000256" key="4">
    <source>
        <dbReference type="ARBA" id="ARBA00022598"/>
    </source>
</evidence>
<feature type="domain" description="Valyl-tRNA synthetase tRNA-binding arm" evidence="14">
    <location>
        <begin position="802"/>
        <end position="866"/>
    </location>
</feature>
<comment type="domain">
    <text evidence="11">The C-terminal coiled-coil domain is crucial for aminoacylation activity.</text>
</comment>
<comment type="caution">
    <text evidence="11">Lacks conserved residue(s) required for the propagation of feature annotation.</text>
</comment>
<accession>A0A0S8FTA4</accession>
<sequence>MKEFPSRYDPKGVEEKWYGFWSDRNLFAADAGSKKPPYTIMIPLPNVTGRLTLGHVLNNSIQDILIRYKKLCGYETLWLVGMDHAGIATQVVVEERLLNAGIKKEDLGREKFVQEVWKWKEQYAKIIRQQLKRAGYALDWSREHFTLSEGYSKRVIKVFVDLYKKGLIYRGEYIINWCPRCLTALSDEQVETEEEPGKLYYIRYPIVRSEEHITVATTRPETMLGDTAVCVNPKDKRYKRFIGERARLPIMEREIPIIADEYVDPEFGTGALKVTPAHDPFDFELAKKHHLEFIDIMNPDGTLNALTRQFNGKDRYEAREKIIEQLEKSGLLEKTENYELPLSKCERCNTAIEPRISKQWFVRMKPLAQPALRVVREGKVSIYPKRWVNLYNHWMENVRDWCISRQLWWGHRIPVYYCSTCYDPDKADSEQGIIVSEDKPKQCASCGSSDIYQDEDVLDTWFSSWLWPFATLGWPEDTDDYRRFYPTQTLVTGWDIIYLWVARMIMAGLEFTKQVPFTDVAFHVMIRDEKGRKMSKSLGNSPEPMDLIDKYGADALRFGLLLITPREQDVLFTEKSIDVGRKFCNKLWNAARLISLNSEHDDEFALDKLSDYDVWILQKFNELLDSVEGHFAAFEINAITRETYDFFWHTFCDWYLEFTKIVPSAQTTRFLLKQMLIILHPFMPFITEEIYQRLAFPQESIMLETWPRKVGVRQDVNDVSDIVRLIAEIRNIRGIFKIKMKEGLSIIVNADDRIVSFLKENQEVFKRLAGLADIQYNSNTDEPAASIIMPEIECYIILTGIDVQKEKQRLLGEVDFLSGRIREIKYRLNNPSYVSKASKETKENEKIRLEEFLSKKERIQRAIKKL</sequence>
<dbReference type="Pfam" id="PF00133">
    <property type="entry name" value="tRNA-synt_1"/>
    <property type="match status" value="1"/>
</dbReference>
<protein>
    <recommendedName>
        <fullName evidence="11">Valine--tRNA ligase</fullName>
        <ecNumber evidence="11">6.1.1.9</ecNumber>
    </recommendedName>
    <alternativeName>
        <fullName evidence="11">Valyl-tRNA synthetase</fullName>
        <shortName evidence="11">ValRS</shortName>
    </alternativeName>
</protein>
<evidence type="ECO:0000256" key="6">
    <source>
        <dbReference type="ARBA" id="ARBA00022840"/>
    </source>
</evidence>
<comment type="function">
    <text evidence="11">Catalyzes the attachment of valine to tRNA(Val). As ValRS can inadvertently accommodate and process structurally similar amino acids such as threonine, to avoid such errors, it has a 'posttransfer' editing activity that hydrolyzes mischarged Thr-tRNA(Val) in a tRNA-dependent manner.</text>
</comment>
<dbReference type="PANTHER" id="PTHR11946">
    <property type="entry name" value="VALYL-TRNA SYNTHETASES"/>
    <property type="match status" value="1"/>
</dbReference>
<dbReference type="InterPro" id="IPR002300">
    <property type="entry name" value="aa-tRNA-synth_Ia"/>
</dbReference>
<dbReference type="InterPro" id="IPR014729">
    <property type="entry name" value="Rossmann-like_a/b/a_fold"/>
</dbReference>
<evidence type="ECO:0000256" key="9">
    <source>
        <dbReference type="ARBA" id="ARBA00023146"/>
    </source>
</evidence>
<evidence type="ECO:0000259" key="13">
    <source>
        <dbReference type="Pfam" id="PF08264"/>
    </source>
</evidence>
<dbReference type="InterPro" id="IPR010978">
    <property type="entry name" value="tRNA-bd_arm"/>
</dbReference>
<dbReference type="Gene3D" id="3.40.50.620">
    <property type="entry name" value="HUPs"/>
    <property type="match status" value="2"/>
</dbReference>
<dbReference type="EC" id="6.1.1.9" evidence="11"/>
<comment type="catalytic activity">
    <reaction evidence="10 11">
        <text>tRNA(Val) + L-valine + ATP = L-valyl-tRNA(Val) + AMP + diphosphate</text>
        <dbReference type="Rhea" id="RHEA:10704"/>
        <dbReference type="Rhea" id="RHEA-COMP:9672"/>
        <dbReference type="Rhea" id="RHEA-COMP:9708"/>
        <dbReference type="ChEBI" id="CHEBI:30616"/>
        <dbReference type="ChEBI" id="CHEBI:33019"/>
        <dbReference type="ChEBI" id="CHEBI:57762"/>
        <dbReference type="ChEBI" id="CHEBI:78442"/>
        <dbReference type="ChEBI" id="CHEBI:78537"/>
        <dbReference type="ChEBI" id="CHEBI:456215"/>
        <dbReference type="EC" id="6.1.1.9"/>
    </reaction>
</comment>
<dbReference type="CDD" id="cd00817">
    <property type="entry name" value="ValRS_core"/>
    <property type="match status" value="1"/>
</dbReference>
<dbReference type="CDD" id="cd07962">
    <property type="entry name" value="Anticodon_Ia_Val"/>
    <property type="match status" value="1"/>
</dbReference>
<dbReference type="SUPFAM" id="SSF46589">
    <property type="entry name" value="tRNA-binding arm"/>
    <property type="match status" value="1"/>
</dbReference>
<proteinExistence type="inferred from homology"/>
<evidence type="ECO:0000256" key="8">
    <source>
        <dbReference type="ARBA" id="ARBA00023054"/>
    </source>
</evidence>
<dbReference type="FunFam" id="3.90.740.10:FF:000005">
    <property type="entry name" value="Valine--tRNA ligase, mitochondrial"/>
    <property type="match status" value="1"/>
</dbReference>
<feature type="short sequence motif" description="'KMSKS' region" evidence="11">
    <location>
        <begin position="533"/>
        <end position="537"/>
    </location>
</feature>
<evidence type="ECO:0000256" key="3">
    <source>
        <dbReference type="ARBA" id="ARBA00022490"/>
    </source>
</evidence>
<dbReference type="InterPro" id="IPR001412">
    <property type="entry name" value="aa-tRNA-synth_I_CS"/>
</dbReference>
<comment type="subcellular location">
    <subcellularLocation>
        <location evidence="1 11">Cytoplasm</location>
    </subcellularLocation>
</comment>
<dbReference type="InterPro" id="IPR013155">
    <property type="entry name" value="M/V/L/I-tRNA-synth_anticd-bd"/>
</dbReference>
<dbReference type="GO" id="GO:0006438">
    <property type="term" value="P:valyl-tRNA aminoacylation"/>
    <property type="evidence" value="ECO:0007669"/>
    <property type="project" value="UniProtKB-UniRule"/>
</dbReference>
<evidence type="ECO:0000256" key="2">
    <source>
        <dbReference type="ARBA" id="ARBA00011245"/>
    </source>
</evidence>
<dbReference type="InterPro" id="IPR033705">
    <property type="entry name" value="Anticodon_Ia_Val"/>
</dbReference>
<dbReference type="PANTHER" id="PTHR11946:SF93">
    <property type="entry name" value="VALINE--TRNA LIGASE, CHLOROPLASTIC_MITOCHONDRIAL 2"/>
    <property type="match status" value="1"/>
</dbReference>
<feature type="domain" description="Methionyl/Valyl/Leucyl/Isoleucyl-tRNA synthetase anticodon-binding" evidence="13">
    <location>
        <begin position="613"/>
        <end position="747"/>
    </location>
</feature>
<dbReference type="GO" id="GO:0002161">
    <property type="term" value="F:aminoacyl-tRNA deacylase activity"/>
    <property type="evidence" value="ECO:0007669"/>
    <property type="project" value="InterPro"/>
</dbReference>
<evidence type="ECO:0000259" key="12">
    <source>
        <dbReference type="Pfam" id="PF00133"/>
    </source>
</evidence>
<dbReference type="SUPFAM" id="SSF47323">
    <property type="entry name" value="Anticodon-binding domain of a subclass of class I aminoacyl-tRNA synthetases"/>
    <property type="match status" value="1"/>
</dbReference>
<dbReference type="Gene3D" id="1.10.730.10">
    <property type="entry name" value="Isoleucyl-tRNA Synthetase, Domain 1"/>
    <property type="match status" value="1"/>
</dbReference>
<keyword evidence="8 11" id="KW-0175">Coiled coil</keyword>
<evidence type="ECO:0000259" key="14">
    <source>
        <dbReference type="Pfam" id="PF10458"/>
    </source>
</evidence>
<feature type="domain" description="Aminoacyl-tRNA synthetase class Ia" evidence="12">
    <location>
        <begin position="16"/>
        <end position="570"/>
    </location>
</feature>
<dbReference type="Gene3D" id="1.10.287.380">
    <property type="entry name" value="Valyl-tRNA synthetase, C-terminal domain"/>
    <property type="match status" value="1"/>
</dbReference>
<dbReference type="InterPro" id="IPR019499">
    <property type="entry name" value="Val-tRNA_synth_tRNA-bd"/>
</dbReference>
<dbReference type="InterPro" id="IPR009008">
    <property type="entry name" value="Val/Leu/Ile-tRNA-synth_edit"/>
</dbReference>
<dbReference type="STRING" id="1703779.AMJ83_04570"/>
<dbReference type="NCBIfam" id="TIGR00422">
    <property type="entry name" value="valS"/>
    <property type="match status" value="1"/>
</dbReference>
<dbReference type="NCBIfam" id="NF004349">
    <property type="entry name" value="PRK05729.1"/>
    <property type="match status" value="1"/>
</dbReference>
<dbReference type="SUPFAM" id="SSF52374">
    <property type="entry name" value="Nucleotidylyl transferase"/>
    <property type="match status" value="1"/>
</dbReference>
<dbReference type="InterPro" id="IPR037118">
    <property type="entry name" value="Val-tRNA_synth_C_sf"/>
</dbReference>
<dbReference type="HAMAP" id="MF_02004">
    <property type="entry name" value="Val_tRNA_synth_type1"/>
    <property type="match status" value="1"/>
</dbReference>
<dbReference type="PATRIC" id="fig|1703779.3.peg.1006"/>
<dbReference type="InterPro" id="IPR009080">
    <property type="entry name" value="tRNAsynth_Ia_anticodon-bd"/>
</dbReference>